<sequence length="334" mass="36982">MFFNRSISKSVIPLVFALVLVLVDGHRPVRHLLSSRALSSIPQTQAQSAVAAYPPGPFGPNNIPPPRCDHLDWRYRNGEYIRDQQDHFRFHCYLAMAAFGNFAATCPQTFTQGFRVLQTFSRGFIARIEEMKKVVIVFQDIKRKYYGNVDLNPVPVSGFIKNCSDCLVAAGIVQRYLDVKRETNGFAVAKAEVRASANTSNPMLFSVTGAGWGGALAALCGLDLGSTNDVHYAHNSGTPRFMNYAAVARYDDLFQLLAGQSVVSRNDFAVNFVPYGNFTHLGQKVRIWGEKSQWYVNCFGCNENATCLGDGSSEDDHYNYFTPAGYCGSADKGF</sequence>
<proteinExistence type="predicted"/>
<dbReference type="InterPro" id="IPR051218">
    <property type="entry name" value="Sec_MonoDiacylglyc_Lipase"/>
</dbReference>
<gene>
    <name evidence="1" type="ORF">O181_070543</name>
</gene>
<dbReference type="InterPro" id="IPR029058">
    <property type="entry name" value="AB_hydrolase_fold"/>
</dbReference>
<dbReference type="EMBL" id="AVOT02036343">
    <property type="protein sequence ID" value="MBW0530828.1"/>
    <property type="molecule type" value="Genomic_DNA"/>
</dbReference>
<reference evidence="1" key="1">
    <citation type="submission" date="2021-03" db="EMBL/GenBank/DDBJ databases">
        <title>Draft genome sequence of rust myrtle Austropuccinia psidii MF-1, a brazilian biotype.</title>
        <authorList>
            <person name="Quecine M.C."/>
            <person name="Pachon D.M.R."/>
            <person name="Bonatelli M.L."/>
            <person name="Correr F.H."/>
            <person name="Franceschini L.M."/>
            <person name="Leite T.F."/>
            <person name="Margarido G.R.A."/>
            <person name="Almeida C.A."/>
            <person name="Ferrarezi J.A."/>
            <person name="Labate C.A."/>
        </authorList>
    </citation>
    <scope>NUCLEOTIDE SEQUENCE</scope>
    <source>
        <strain evidence="1">MF-1</strain>
    </source>
</reference>
<dbReference type="SUPFAM" id="SSF53474">
    <property type="entry name" value="alpha/beta-Hydrolases"/>
    <property type="match status" value="1"/>
</dbReference>
<dbReference type="Proteomes" id="UP000765509">
    <property type="component" value="Unassembled WGS sequence"/>
</dbReference>
<comment type="caution">
    <text evidence="1">The sequence shown here is derived from an EMBL/GenBank/DDBJ whole genome shotgun (WGS) entry which is preliminary data.</text>
</comment>
<accession>A0A9Q3I7C9</accession>
<evidence type="ECO:0008006" key="3">
    <source>
        <dbReference type="Google" id="ProtNLM"/>
    </source>
</evidence>
<organism evidence="1 2">
    <name type="scientific">Austropuccinia psidii MF-1</name>
    <dbReference type="NCBI Taxonomy" id="1389203"/>
    <lineage>
        <taxon>Eukaryota</taxon>
        <taxon>Fungi</taxon>
        <taxon>Dikarya</taxon>
        <taxon>Basidiomycota</taxon>
        <taxon>Pucciniomycotina</taxon>
        <taxon>Pucciniomycetes</taxon>
        <taxon>Pucciniales</taxon>
        <taxon>Sphaerophragmiaceae</taxon>
        <taxon>Austropuccinia</taxon>
    </lineage>
</organism>
<dbReference type="PANTHER" id="PTHR45856:SF25">
    <property type="entry name" value="FUNGAL LIPASE-LIKE DOMAIN-CONTAINING PROTEIN"/>
    <property type="match status" value="1"/>
</dbReference>
<keyword evidence="2" id="KW-1185">Reference proteome</keyword>
<evidence type="ECO:0000313" key="1">
    <source>
        <dbReference type="EMBL" id="MBW0530828.1"/>
    </source>
</evidence>
<dbReference type="Gene3D" id="3.40.50.1820">
    <property type="entry name" value="alpha/beta hydrolase"/>
    <property type="match status" value="1"/>
</dbReference>
<name>A0A9Q3I7C9_9BASI</name>
<protein>
    <recommendedName>
        <fullName evidence="3">Fungal lipase-like domain-containing protein</fullName>
    </recommendedName>
</protein>
<dbReference type="OrthoDB" id="426718at2759"/>
<dbReference type="PANTHER" id="PTHR45856">
    <property type="entry name" value="ALPHA/BETA-HYDROLASES SUPERFAMILY PROTEIN"/>
    <property type="match status" value="1"/>
</dbReference>
<evidence type="ECO:0000313" key="2">
    <source>
        <dbReference type="Proteomes" id="UP000765509"/>
    </source>
</evidence>
<dbReference type="AlphaFoldDB" id="A0A9Q3I7C9"/>